<keyword evidence="9" id="KW-0472">Membrane</keyword>
<feature type="transmembrane region" description="Helical" evidence="9">
    <location>
        <begin position="12"/>
        <end position="36"/>
    </location>
</feature>
<dbReference type="PANTHER" id="PTHR24305:SF166">
    <property type="entry name" value="CYTOCHROME P450 12A4, MITOCHONDRIAL-RELATED"/>
    <property type="match status" value="1"/>
</dbReference>
<name>A0A1Y2BDW5_9TREE</name>
<dbReference type="InterPro" id="IPR001128">
    <property type="entry name" value="Cyt_P450"/>
</dbReference>
<dbReference type="Gene3D" id="1.10.630.10">
    <property type="entry name" value="Cytochrome P450"/>
    <property type="match status" value="1"/>
</dbReference>
<evidence type="ECO:0000256" key="3">
    <source>
        <dbReference type="ARBA" id="ARBA00010617"/>
    </source>
</evidence>
<keyword evidence="6 8" id="KW-0408">Iron</keyword>
<dbReference type="PANTHER" id="PTHR24305">
    <property type="entry name" value="CYTOCHROME P450"/>
    <property type="match status" value="1"/>
</dbReference>
<evidence type="ECO:0000256" key="1">
    <source>
        <dbReference type="ARBA" id="ARBA00001971"/>
    </source>
</evidence>
<dbReference type="PRINTS" id="PR00463">
    <property type="entry name" value="EP450I"/>
</dbReference>
<evidence type="ECO:0000256" key="6">
    <source>
        <dbReference type="ARBA" id="ARBA00023004"/>
    </source>
</evidence>
<dbReference type="SUPFAM" id="SSF48264">
    <property type="entry name" value="Cytochrome P450"/>
    <property type="match status" value="1"/>
</dbReference>
<evidence type="ECO:0000256" key="5">
    <source>
        <dbReference type="ARBA" id="ARBA00023002"/>
    </source>
</evidence>
<dbReference type="Proteomes" id="UP000193986">
    <property type="component" value="Unassembled WGS sequence"/>
</dbReference>
<dbReference type="InterPro" id="IPR002401">
    <property type="entry name" value="Cyt_P450_E_grp-I"/>
</dbReference>
<dbReference type="EMBL" id="MCFC01000007">
    <property type="protein sequence ID" value="ORY33012.1"/>
    <property type="molecule type" value="Genomic_DNA"/>
</dbReference>
<dbReference type="GO" id="GO:0016705">
    <property type="term" value="F:oxidoreductase activity, acting on paired donors, with incorporation or reduction of molecular oxygen"/>
    <property type="evidence" value="ECO:0007669"/>
    <property type="project" value="InterPro"/>
</dbReference>
<dbReference type="GO" id="GO:0004497">
    <property type="term" value="F:monooxygenase activity"/>
    <property type="evidence" value="ECO:0007669"/>
    <property type="project" value="UniProtKB-KW"/>
</dbReference>
<evidence type="ECO:0000256" key="9">
    <source>
        <dbReference type="SAM" id="Phobius"/>
    </source>
</evidence>
<keyword evidence="7" id="KW-0503">Monooxygenase</keyword>
<dbReference type="AlphaFoldDB" id="A0A1Y2BDW5"/>
<dbReference type="InParanoid" id="A0A1Y2BDW5"/>
<dbReference type="CDD" id="cd11069">
    <property type="entry name" value="CYP_FUM15-like"/>
    <property type="match status" value="1"/>
</dbReference>
<keyword evidence="9" id="KW-1133">Transmembrane helix</keyword>
<sequence>MSFLSSFPVFPVYGSVITTYLAGVALALFGLWFYFWPYGEWTLPFRNVQGPESSSFLWGVLAQVIKEEPMKPHARWLEAYGPTIRYRVFFGKHRLLSIDPTAISYMLSHPDLFPKPERTRHEMAKILGEGVLIAEGDDHRRQRKLLNPSFSASAIRGMVPIFYDKAYELRDKLQAIIDGDSNVLPSPTPAREGDEEVKGGKKIDVMQFLGQATLDVIGVAGFDYDFKALSEPKNELAEAYRQMFTSGQSITPMAIFQAFVPGMDKIPTERVRTVSRSKAITERIGRKLLRDKKDAVRKAHADGLEKGDDIGKDLLSILVRANMASDLKPDQRLTDDEVLAQITTFMLAGNETSSTALTWILYLLSQNPQVQKKIREECASVADERPSIESLQALPYMDAVVRESLRVCPPAPGTIRQTTADCIVPLSIPIKGRDGSTITSVHLPKGMQVFLPIMLVNTSTVIWGPDAAEFKPERHLAPLEGVRDVPGTWGNLLTFLGGARNCIGYRFALAEIKAILFVLIRNFEFEELNSKPVVERKASIVMRPRIVGEEAAGLQMPLMVKVLST</sequence>
<evidence type="ECO:0000256" key="8">
    <source>
        <dbReference type="PIRSR" id="PIRSR602401-1"/>
    </source>
</evidence>
<keyword evidence="5" id="KW-0560">Oxidoreductase</keyword>
<comment type="pathway">
    <text evidence="2">Secondary metabolite biosynthesis.</text>
</comment>
<dbReference type="GO" id="GO:0020037">
    <property type="term" value="F:heme binding"/>
    <property type="evidence" value="ECO:0007669"/>
    <property type="project" value="InterPro"/>
</dbReference>
<dbReference type="InterPro" id="IPR050121">
    <property type="entry name" value="Cytochrome_P450_monoxygenase"/>
</dbReference>
<keyword evidence="4 8" id="KW-0349">Heme</keyword>
<comment type="similarity">
    <text evidence="3">Belongs to the cytochrome P450 family.</text>
</comment>
<comment type="cofactor">
    <cofactor evidence="1 8">
        <name>heme</name>
        <dbReference type="ChEBI" id="CHEBI:30413"/>
    </cofactor>
</comment>
<comment type="caution">
    <text evidence="10">The sequence shown here is derived from an EMBL/GenBank/DDBJ whole genome shotgun (WGS) entry which is preliminary data.</text>
</comment>
<dbReference type="InterPro" id="IPR036396">
    <property type="entry name" value="Cyt_P450_sf"/>
</dbReference>
<keyword evidence="9" id="KW-0812">Transmembrane</keyword>
<reference evidence="10 11" key="1">
    <citation type="submission" date="2016-07" db="EMBL/GenBank/DDBJ databases">
        <title>Pervasive Adenine N6-methylation of Active Genes in Fungi.</title>
        <authorList>
            <consortium name="DOE Joint Genome Institute"/>
            <person name="Mondo S.J."/>
            <person name="Dannebaum R.O."/>
            <person name="Kuo R.C."/>
            <person name="Labutti K."/>
            <person name="Haridas S."/>
            <person name="Kuo A."/>
            <person name="Salamov A."/>
            <person name="Ahrendt S.R."/>
            <person name="Lipzen A."/>
            <person name="Sullivan W."/>
            <person name="Andreopoulos W.B."/>
            <person name="Clum A."/>
            <person name="Lindquist E."/>
            <person name="Daum C."/>
            <person name="Ramamoorthy G.K."/>
            <person name="Gryganskyi A."/>
            <person name="Culley D."/>
            <person name="Magnuson J.K."/>
            <person name="James T.Y."/>
            <person name="O'Malley M.A."/>
            <person name="Stajich J.E."/>
            <person name="Spatafora J.W."/>
            <person name="Visel A."/>
            <person name="Grigoriev I.V."/>
        </authorList>
    </citation>
    <scope>NUCLEOTIDE SEQUENCE [LARGE SCALE GENOMIC DNA]</scope>
    <source>
        <strain evidence="10 11">68-887.2</strain>
    </source>
</reference>
<feature type="binding site" description="axial binding residue" evidence="8">
    <location>
        <position position="502"/>
    </location>
    <ligand>
        <name>heme</name>
        <dbReference type="ChEBI" id="CHEBI:30413"/>
    </ligand>
    <ligandPart>
        <name>Fe</name>
        <dbReference type="ChEBI" id="CHEBI:18248"/>
    </ligandPart>
</feature>
<evidence type="ECO:0000313" key="10">
    <source>
        <dbReference type="EMBL" id="ORY33012.1"/>
    </source>
</evidence>
<keyword evidence="8" id="KW-0479">Metal-binding</keyword>
<organism evidence="10 11">
    <name type="scientific">Naematelia encephala</name>
    <dbReference type="NCBI Taxonomy" id="71784"/>
    <lineage>
        <taxon>Eukaryota</taxon>
        <taxon>Fungi</taxon>
        <taxon>Dikarya</taxon>
        <taxon>Basidiomycota</taxon>
        <taxon>Agaricomycotina</taxon>
        <taxon>Tremellomycetes</taxon>
        <taxon>Tremellales</taxon>
        <taxon>Naemateliaceae</taxon>
        <taxon>Naematelia</taxon>
    </lineage>
</organism>
<gene>
    <name evidence="10" type="ORF">BCR39DRAFT_520702</name>
</gene>
<dbReference type="Pfam" id="PF00067">
    <property type="entry name" value="p450"/>
    <property type="match status" value="1"/>
</dbReference>
<keyword evidence="11" id="KW-1185">Reference proteome</keyword>
<accession>A0A1Y2BDW5</accession>
<dbReference type="GO" id="GO:0005506">
    <property type="term" value="F:iron ion binding"/>
    <property type="evidence" value="ECO:0007669"/>
    <property type="project" value="InterPro"/>
</dbReference>
<dbReference type="STRING" id="71784.A0A1Y2BDW5"/>
<dbReference type="OrthoDB" id="1470350at2759"/>
<protein>
    <submittedName>
        <fullName evidence="10">Putative cytochrome P450</fullName>
    </submittedName>
</protein>
<dbReference type="PRINTS" id="PR00385">
    <property type="entry name" value="P450"/>
</dbReference>
<proteinExistence type="inferred from homology"/>
<evidence type="ECO:0000256" key="4">
    <source>
        <dbReference type="ARBA" id="ARBA00022617"/>
    </source>
</evidence>
<evidence type="ECO:0000313" key="11">
    <source>
        <dbReference type="Proteomes" id="UP000193986"/>
    </source>
</evidence>
<evidence type="ECO:0000256" key="2">
    <source>
        <dbReference type="ARBA" id="ARBA00005179"/>
    </source>
</evidence>
<evidence type="ECO:0000256" key="7">
    <source>
        <dbReference type="ARBA" id="ARBA00023033"/>
    </source>
</evidence>